<feature type="region of interest" description="Disordered" evidence="1">
    <location>
        <begin position="1"/>
        <end position="67"/>
    </location>
</feature>
<feature type="compositionally biased region" description="Basic and acidic residues" evidence="1">
    <location>
        <begin position="294"/>
        <end position="314"/>
    </location>
</feature>
<feature type="region of interest" description="Disordered" evidence="1">
    <location>
        <begin position="290"/>
        <end position="314"/>
    </location>
</feature>
<name>A0A316UVC1_9BASI</name>
<evidence type="ECO:0000313" key="3">
    <source>
        <dbReference type="Proteomes" id="UP000245884"/>
    </source>
</evidence>
<accession>A0A316UVC1</accession>
<evidence type="ECO:0000256" key="1">
    <source>
        <dbReference type="SAM" id="MobiDB-lite"/>
    </source>
</evidence>
<organism evidence="2 3">
    <name type="scientific">Jaminaea rosea</name>
    <dbReference type="NCBI Taxonomy" id="1569628"/>
    <lineage>
        <taxon>Eukaryota</taxon>
        <taxon>Fungi</taxon>
        <taxon>Dikarya</taxon>
        <taxon>Basidiomycota</taxon>
        <taxon>Ustilaginomycotina</taxon>
        <taxon>Exobasidiomycetes</taxon>
        <taxon>Microstromatales</taxon>
        <taxon>Microstromatales incertae sedis</taxon>
        <taxon>Jaminaea</taxon>
    </lineage>
</organism>
<feature type="compositionally biased region" description="Basic and acidic residues" evidence="1">
    <location>
        <begin position="344"/>
        <end position="353"/>
    </location>
</feature>
<dbReference type="EMBL" id="KZ819664">
    <property type="protein sequence ID" value="PWN29256.1"/>
    <property type="molecule type" value="Genomic_DNA"/>
</dbReference>
<evidence type="ECO:0000313" key="2">
    <source>
        <dbReference type="EMBL" id="PWN29256.1"/>
    </source>
</evidence>
<dbReference type="GeneID" id="37026533"/>
<dbReference type="RefSeq" id="XP_025363868.1">
    <property type="nucleotide sequence ID" value="XM_025504710.1"/>
</dbReference>
<feature type="compositionally biased region" description="Low complexity" evidence="1">
    <location>
        <begin position="20"/>
        <end position="34"/>
    </location>
</feature>
<feature type="compositionally biased region" description="Low complexity" evidence="1">
    <location>
        <begin position="355"/>
        <end position="380"/>
    </location>
</feature>
<dbReference type="Proteomes" id="UP000245884">
    <property type="component" value="Unassembled WGS sequence"/>
</dbReference>
<keyword evidence="3" id="KW-1185">Reference proteome</keyword>
<feature type="region of interest" description="Disordered" evidence="1">
    <location>
        <begin position="329"/>
        <end position="383"/>
    </location>
</feature>
<sequence>MPLERTQSTASRPLDRTESHASASRSASFATAGDHQGHHHDQEDSDDDVEDSFGINNPVEGEDGGDQVRQLAPPVIVVANPPPDDARKLMLIAKSRPEKLWQTRMLQLLNPAMALWDINAAGITYDLPQWLLNTAAKKDWPIIRWARLNVADDSWRCEARANILYETVDGDLAFARGCARCEAKQQPCLWRGDAFDSCQACVKGKAFCGCGGRVSVKFIDEFLDHLHVHHGLDRNPIGSTCEPLVPKRYFRSFDGQAYKHPAKKLGLDGLPPKEAYKLWERKEWEPIQAKGKKRASESFESTTERNKRRREEAELVEEAERREALALRTRLSNHDSQCRQQVARHQDGGDGRAEGSQQPQGGWRQQGRFPTSPRSRPFFSSREEAEVVDAGAYVHQQQPLALP</sequence>
<dbReference type="AlphaFoldDB" id="A0A316UVC1"/>
<protein>
    <submittedName>
        <fullName evidence="2">Uncharacterized protein</fullName>
    </submittedName>
</protein>
<gene>
    <name evidence="2" type="ORF">BDZ90DRAFT_226428</name>
</gene>
<proteinExistence type="predicted"/>
<reference evidence="2 3" key="1">
    <citation type="journal article" date="2018" name="Mol. Biol. Evol.">
        <title>Broad Genomic Sampling Reveals a Smut Pathogenic Ancestry of the Fungal Clade Ustilaginomycotina.</title>
        <authorList>
            <person name="Kijpornyongpan T."/>
            <person name="Mondo S.J."/>
            <person name="Barry K."/>
            <person name="Sandor L."/>
            <person name="Lee J."/>
            <person name="Lipzen A."/>
            <person name="Pangilinan J."/>
            <person name="LaButti K."/>
            <person name="Hainaut M."/>
            <person name="Henrissat B."/>
            <person name="Grigoriev I.V."/>
            <person name="Spatafora J.W."/>
            <person name="Aime M.C."/>
        </authorList>
    </citation>
    <scope>NUCLEOTIDE SEQUENCE [LARGE SCALE GENOMIC DNA]</scope>
    <source>
        <strain evidence="2 3">MCA 5214</strain>
    </source>
</reference>
<feature type="compositionally biased region" description="Polar residues" evidence="1">
    <location>
        <begin position="1"/>
        <end position="11"/>
    </location>
</feature>